<feature type="domain" description="Carboxymuconolactone decarboxylase-like" evidence="1">
    <location>
        <begin position="33"/>
        <end position="105"/>
    </location>
</feature>
<proteinExistence type="predicted"/>
<evidence type="ECO:0000313" key="3">
    <source>
        <dbReference type="Proteomes" id="UP000555448"/>
    </source>
</evidence>
<dbReference type="GO" id="GO:0051920">
    <property type="term" value="F:peroxiredoxin activity"/>
    <property type="evidence" value="ECO:0007669"/>
    <property type="project" value="InterPro"/>
</dbReference>
<dbReference type="AlphaFoldDB" id="A0A7W7K8W9"/>
<keyword evidence="3" id="KW-1185">Reference proteome</keyword>
<name>A0A7W7K8W9_9SPHN</name>
<dbReference type="PANTHER" id="PTHR33570:SF2">
    <property type="entry name" value="CARBOXYMUCONOLACTONE DECARBOXYLASE-LIKE DOMAIN-CONTAINING PROTEIN"/>
    <property type="match status" value="1"/>
</dbReference>
<comment type="caution">
    <text evidence="2">The sequence shown here is derived from an EMBL/GenBank/DDBJ whole genome shotgun (WGS) entry which is preliminary data.</text>
</comment>
<evidence type="ECO:0000259" key="1">
    <source>
        <dbReference type="Pfam" id="PF02627"/>
    </source>
</evidence>
<dbReference type="InterPro" id="IPR029032">
    <property type="entry name" value="AhpD-like"/>
</dbReference>
<gene>
    <name evidence="2" type="ORF">HNO88_001690</name>
</gene>
<dbReference type="Proteomes" id="UP000555448">
    <property type="component" value="Unassembled WGS sequence"/>
</dbReference>
<dbReference type="InterPro" id="IPR052512">
    <property type="entry name" value="4CMD/NDH-1_regulator"/>
</dbReference>
<evidence type="ECO:0000313" key="2">
    <source>
        <dbReference type="EMBL" id="MBB4858371.1"/>
    </source>
</evidence>
<dbReference type="Pfam" id="PF02627">
    <property type="entry name" value="CMD"/>
    <property type="match status" value="2"/>
</dbReference>
<keyword evidence="2" id="KW-0456">Lyase</keyword>
<dbReference type="InterPro" id="IPR003779">
    <property type="entry name" value="CMD-like"/>
</dbReference>
<dbReference type="GO" id="GO:0047575">
    <property type="term" value="F:4-carboxymuconolactone decarboxylase activity"/>
    <property type="evidence" value="ECO:0007669"/>
    <property type="project" value="UniProtKB-EC"/>
</dbReference>
<dbReference type="RefSeq" id="WP_184243959.1">
    <property type="nucleotide sequence ID" value="NZ_JACHLR010000005.1"/>
</dbReference>
<dbReference type="EMBL" id="JACHLR010000005">
    <property type="protein sequence ID" value="MBB4858371.1"/>
    <property type="molecule type" value="Genomic_DNA"/>
</dbReference>
<dbReference type="SUPFAM" id="SSF69118">
    <property type="entry name" value="AhpD-like"/>
    <property type="match status" value="2"/>
</dbReference>
<protein>
    <submittedName>
        <fullName evidence="2">4-carboxymuconolactone decarboxylase</fullName>
        <ecNumber evidence="2">4.1.1.44</ecNumber>
    </submittedName>
</protein>
<dbReference type="Gene3D" id="1.20.1290.10">
    <property type="entry name" value="AhpD-like"/>
    <property type="match status" value="1"/>
</dbReference>
<feature type="domain" description="Carboxymuconolactone decarboxylase-like" evidence="1">
    <location>
        <begin position="169"/>
        <end position="240"/>
    </location>
</feature>
<organism evidence="2 3">
    <name type="scientific">Novosphingobium chloroacetimidivorans</name>
    <dbReference type="NCBI Taxonomy" id="1428314"/>
    <lineage>
        <taxon>Bacteria</taxon>
        <taxon>Pseudomonadati</taxon>
        <taxon>Pseudomonadota</taxon>
        <taxon>Alphaproteobacteria</taxon>
        <taxon>Sphingomonadales</taxon>
        <taxon>Sphingomonadaceae</taxon>
        <taxon>Novosphingobium</taxon>
    </lineage>
</organism>
<sequence length="261" mass="28769">MNMLSAAERMQRGEVNQSRLLARTAPSPATVWQASVRDYVFAEIWERPGLDLRSRFLIAISGAASCNGSTSHVDGYVRGALTLDELSLSELREAALHLAVYTGWPCGEALDASISRVAEELDLAAAAFDPIRAEPWDPNQRRLLGRENFRKVMVFDAGEPRTAFAKGGVTNFVFAEMWNRPGLDERARRWITLVGVANTAPDTPLNSHIHAAMASGNVTGEELDEFVLQYAVYAGWPKASVVDSVVLRQRDRVARGLSFSY</sequence>
<dbReference type="EC" id="4.1.1.44" evidence="2"/>
<reference evidence="2 3" key="1">
    <citation type="submission" date="2020-08" db="EMBL/GenBank/DDBJ databases">
        <title>Functional genomics of gut bacteria from endangered species of beetles.</title>
        <authorList>
            <person name="Carlos-Shanley C."/>
        </authorList>
    </citation>
    <scope>NUCLEOTIDE SEQUENCE [LARGE SCALE GENOMIC DNA]</scope>
    <source>
        <strain evidence="2 3">S00245</strain>
    </source>
</reference>
<accession>A0A7W7K8W9</accession>
<dbReference type="PANTHER" id="PTHR33570">
    <property type="entry name" value="4-CARBOXYMUCONOLACTONE DECARBOXYLASE FAMILY PROTEIN"/>
    <property type="match status" value="1"/>
</dbReference>